<evidence type="ECO:0000256" key="1">
    <source>
        <dbReference type="ARBA" id="ARBA00006347"/>
    </source>
</evidence>
<organism evidence="4 5">
    <name type="scientific">Blattamonas nauphoetae</name>
    <dbReference type="NCBI Taxonomy" id="2049346"/>
    <lineage>
        <taxon>Eukaryota</taxon>
        <taxon>Metamonada</taxon>
        <taxon>Preaxostyla</taxon>
        <taxon>Oxymonadida</taxon>
        <taxon>Blattamonas</taxon>
    </lineage>
</organism>
<dbReference type="InterPro" id="IPR013766">
    <property type="entry name" value="Thioredoxin_domain"/>
</dbReference>
<keyword evidence="4" id="KW-0413">Isomerase</keyword>
<proteinExistence type="inferred from homology"/>
<evidence type="ECO:0000256" key="2">
    <source>
        <dbReference type="SAM" id="MobiDB-lite"/>
    </source>
</evidence>
<dbReference type="EMBL" id="JARBJD010000036">
    <property type="protein sequence ID" value="KAK2958599.1"/>
    <property type="molecule type" value="Genomic_DNA"/>
</dbReference>
<dbReference type="InterPro" id="IPR036249">
    <property type="entry name" value="Thioredoxin-like_sf"/>
</dbReference>
<name>A0ABQ9Y4J6_9EUKA</name>
<evidence type="ECO:0000259" key="3">
    <source>
        <dbReference type="Pfam" id="PF00085"/>
    </source>
</evidence>
<evidence type="ECO:0000313" key="4">
    <source>
        <dbReference type="EMBL" id="KAK2958599.1"/>
    </source>
</evidence>
<dbReference type="GO" id="GO:0016853">
    <property type="term" value="F:isomerase activity"/>
    <property type="evidence" value="ECO:0007669"/>
    <property type="project" value="UniProtKB-KW"/>
</dbReference>
<dbReference type="Gene3D" id="3.40.30.10">
    <property type="entry name" value="Glutaredoxin"/>
    <property type="match status" value="3"/>
</dbReference>
<accession>A0ABQ9Y4J6</accession>
<dbReference type="CDD" id="cd02961">
    <property type="entry name" value="PDI_a_family"/>
    <property type="match status" value="1"/>
</dbReference>
<sequence length="514" mass="59079">MIIPALFTLVISVPIQVIEINRNNIEKTEALTPIVILYVHPEEESSQEMQTALEGALPLMESLGTQVGILNCSRSVTLCRNKGVKKFPELKLHTGSHGSDVYKGEVDPEAIADWVEKKTEKAVRVFPSRENVEPLIAQYPHVVLGSFKTRNADFKTFIQAQRHMHDDDIMIAVVDKNLTKNTIEFIDTQINTTEFYTKPISMFTFPDWISTCYANPLVDEISELNAGRYLDSEIPVGYFFVNKSYENVDMNHLRTIAVTVAKAVKDRMLIVIVDHNRHWRMTSTLGLDGLRFPAFTIESLWPSSYHRTKAHFPFLGTPENIARDQYPVLTAENVLDFCERFLRGEVPVMYRSEPVPEGPLNKSEVIKIVGDTFNSTILDSDDNVFIKFTAPWCNHCKKLKADFLTLTEMIDPETLIFADFDVTTNDPPPGFPVEGFPTILLFKKEDKLHPIKCETFYSLEKIKKFLNKELKLELPVDEQKIKEEDEKLEKEKEEREAKEQKKLEKYRRSQQLEL</sequence>
<gene>
    <name evidence="4" type="ORF">BLNAU_6368</name>
</gene>
<dbReference type="Pfam" id="PF00085">
    <property type="entry name" value="Thioredoxin"/>
    <property type="match status" value="1"/>
</dbReference>
<reference evidence="4 5" key="1">
    <citation type="journal article" date="2022" name="bioRxiv">
        <title>Genomics of Preaxostyla Flagellates Illuminates Evolutionary Transitions and the Path Towards Mitochondrial Loss.</title>
        <authorList>
            <person name="Novak L.V.F."/>
            <person name="Treitli S.C."/>
            <person name="Pyrih J."/>
            <person name="Halakuc P."/>
            <person name="Pipaliya S.V."/>
            <person name="Vacek V."/>
            <person name="Brzon O."/>
            <person name="Soukal P."/>
            <person name="Eme L."/>
            <person name="Dacks J.B."/>
            <person name="Karnkowska A."/>
            <person name="Elias M."/>
            <person name="Hampl V."/>
        </authorList>
    </citation>
    <scope>NUCLEOTIDE SEQUENCE [LARGE SCALE GENOMIC DNA]</scope>
    <source>
        <strain evidence="4">NAU3</strain>
        <tissue evidence="4">Gut</tissue>
    </source>
</reference>
<protein>
    <recommendedName>
        <fullName evidence="3">Thioredoxin domain-containing protein</fullName>
    </recommendedName>
</protein>
<comment type="caution">
    <text evidence="4">The sequence shown here is derived from an EMBL/GenBank/DDBJ whole genome shotgun (WGS) entry which is preliminary data.</text>
</comment>
<dbReference type="Proteomes" id="UP001281761">
    <property type="component" value="Unassembled WGS sequence"/>
</dbReference>
<evidence type="ECO:0000313" key="5">
    <source>
        <dbReference type="Proteomes" id="UP001281761"/>
    </source>
</evidence>
<feature type="domain" description="Thioredoxin" evidence="3">
    <location>
        <begin position="365"/>
        <end position="467"/>
    </location>
</feature>
<keyword evidence="5" id="KW-1185">Reference proteome</keyword>
<dbReference type="SUPFAM" id="SSF52833">
    <property type="entry name" value="Thioredoxin-like"/>
    <property type="match status" value="3"/>
</dbReference>
<feature type="compositionally biased region" description="Basic and acidic residues" evidence="2">
    <location>
        <begin position="483"/>
        <end position="507"/>
    </location>
</feature>
<dbReference type="PANTHER" id="PTHR18929:SF240">
    <property type="entry name" value="PROTEIN DISULFIDE-ISOMERASE"/>
    <property type="match status" value="1"/>
</dbReference>
<feature type="region of interest" description="Disordered" evidence="2">
    <location>
        <begin position="483"/>
        <end position="514"/>
    </location>
</feature>
<comment type="similarity">
    <text evidence="1">Belongs to the protein disulfide isomerase family.</text>
</comment>
<dbReference type="PANTHER" id="PTHR18929">
    <property type="entry name" value="PROTEIN DISULFIDE ISOMERASE"/>
    <property type="match status" value="1"/>
</dbReference>